<evidence type="ECO:0000256" key="5">
    <source>
        <dbReference type="RuleBase" id="RU003345"/>
    </source>
</evidence>
<gene>
    <name evidence="7" type="primary">gabD_2</name>
    <name evidence="8" type="synonym">gabD_1</name>
    <name evidence="7" type="ORF">ERS137965_01716</name>
    <name evidence="8" type="ORF">ERS137966_02567</name>
</gene>
<dbReference type="RefSeq" id="WP_042839683.1">
    <property type="nucleotide sequence ID" value="NZ_CABHQC010000159.1"/>
</dbReference>
<dbReference type="PROSITE" id="PS00070">
    <property type="entry name" value="ALDEHYDE_DEHYDR_CYS"/>
    <property type="match status" value="1"/>
</dbReference>
<dbReference type="GO" id="GO:0042802">
    <property type="term" value="F:identical protein binding"/>
    <property type="evidence" value="ECO:0007669"/>
    <property type="project" value="UniProtKB-ARBA"/>
</dbReference>
<dbReference type="STRING" id="1453495.AT01_1633"/>
<dbReference type="InterPro" id="IPR016161">
    <property type="entry name" value="Ald_DH/histidinol_DH"/>
</dbReference>
<dbReference type="SUPFAM" id="SSF53720">
    <property type="entry name" value="ALDH-like"/>
    <property type="match status" value="1"/>
</dbReference>
<evidence type="ECO:0000256" key="2">
    <source>
        <dbReference type="ARBA" id="ARBA00009986"/>
    </source>
</evidence>
<dbReference type="GO" id="GO:0009450">
    <property type="term" value="P:gamma-aminobutyric acid catabolic process"/>
    <property type="evidence" value="ECO:0007669"/>
    <property type="project" value="TreeGrafter"/>
</dbReference>
<dbReference type="Proteomes" id="UP000041595">
    <property type="component" value="Unassembled WGS sequence"/>
</dbReference>
<dbReference type="PROSITE" id="PS00687">
    <property type="entry name" value="ALDEHYDE_DEHYDR_GLU"/>
    <property type="match status" value="1"/>
</dbReference>
<reference evidence="8 9" key="2">
    <citation type="submission" date="2015-03" db="EMBL/GenBank/DDBJ databases">
        <authorList>
            <consortium name="Pathogen Informatics"/>
            <person name="Murphy D."/>
        </authorList>
    </citation>
    <scope>NUCLEOTIDE SEQUENCE [LARGE SCALE GENOMIC DNA]</scope>
    <source>
        <strain evidence="8 9">IP08791</strain>
    </source>
</reference>
<comment type="similarity">
    <text evidence="2 5">Belongs to the aldehyde dehydrogenase family.</text>
</comment>
<evidence type="ECO:0000259" key="6">
    <source>
        <dbReference type="Pfam" id="PF00171"/>
    </source>
</evidence>
<dbReference type="InterPro" id="IPR016162">
    <property type="entry name" value="Ald_DH_N"/>
</dbReference>
<dbReference type="InterPro" id="IPR029510">
    <property type="entry name" value="Ald_DH_CS_GLU"/>
</dbReference>
<evidence type="ECO:0000313" key="10">
    <source>
        <dbReference type="Proteomes" id="UP000041595"/>
    </source>
</evidence>
<dbReference type="PANTHER" id="PTHR43353">
    <property type="entry name" value="SUCCINATE-SEMIALDEHYDE DEHYDROGENASE, MITOCHONDRIAL"/>
    <property type="match status" value="1"/>
</dbReference>
<name>A0A0T9TSF7_YERAL</name>
<dbReference type="eggNOG" id="COG1012">
    <property type="taxonomic scope" value="Bacteria"/>
</dbReference>
<keyword evidence="9" id="KW-1185">Reference proteome</keyword>
<dbReference type="GO" id="GO:0004777">
    <property type="term" value="F:succinate-semialdehyde dehydrogenase (NAD+) activity"/>
    <property type="evidence" value="ECO:0007669"/>
    <property type="project" value="TreeGrafter"/>
</dbReference>
<evidence type="ECO:0000256" key="1">
    <source>
        <dbReference type="ARBA" id="ARBA00004921"/>
    </source>
</evidence>
<comment type="pathway">
    <text evidence="1">Carbohydrate degradation.</text>
</comment>
<dbReference type="Pfam" id="PF00171">
    <property type="entry name" value="Aldedh"/>
    <property type="match status" value="1"/>
</dbReference>
<dbReference type="EMBL" id="CQEH01000011">
    <property type="protein sequence ID" value="CNL21180.1"/>
    <property type="molecule type" value="Genomic_DNA"/>
</dbReference>
<dbReference type="PANTHER" id="PTHR43353:SF5">
    <property type="entry name" value="SUCCINATE-SEMIALDEHYDE DEHYDROGENASE, MITOCHONDRIAL"/>
    <property type="match status" value="1"/>
</dbReference>
<dbReference type="InterPro" id="IPR050740">
    <property type="entry name" value="Aldehyde_DH_Superfamily"/>
</dbReference>
<dbReference type="Gene3D" id="3.40.309.10">
    <property type="entry name" value="Aldehyde Dehydrogenase, Chain A, domain 2"/>
    <property type="match status" value="1"/>
</dbReference>
<dbReference type="GO" id="GO:0008911">
    <property type="term" value="F:lactaldehyde dehydrogenase (NAD+) activity"/>
    <property type="evidence" value="ECO:0007669"/>
    <property type="project" value="UniProtKB-EC"/>
</dbReference>
<organism evidence="7 10">
    <name type="scientific">Yersinia aldovae</name>
    <dbReference type="NCBI Taxonomy" id="29483"/>
    <lineage>
        <taxon>Bacteria</taxon>
        <taxon>Pseudomonadati</taxon>
        <taxon>Pseudomonadota</taxon>
        <taxon>Gammaproteobacteria</taxon>
        <taxon>Enterobacterales</taxon>
        <taxon>Yersiniaceae</taxon>
        <taxon>Yersinia</taxon>
    </lineage>
</organism>
<dbReference type="InterPro" id="IPR015590">
    <property type="entry name" value="Aldehyde_DH_dom"/>
</dbReference>
<evidence type="ECO:0000313" key="9">
    <source>
        <dbReference type="Proteomes" id="UP000038647"/>
    </source>
</evidence>
<sequence>MTIIRKSMYINGKFIAHDSDKWIDVFNPATEQRLAQIPEGTAEEAEAAIKAAKAAQPAWEALPAVERGVWLHKIASAVRAREAELTQTIIAEGGKTHGLAQTEVLFTADYLDYMAEWARRYEGEIVQSDRPNEHIFVFKKAIGVTVGILPWNFPFFLIARKAAPALITGNTIVIKPSELTPLSAIIFTEILHEIGLPKGVFNLVTGYGPVVGQALASHEDVGMISLTGSLTAGVQTLLASAPNVTKVSLELGGKAPAIVMADADLDLAVKAIVSSRVINTGQVCNCAERVYVQQGVYDAFMSKLLVAFKQVKFGDPSQQRELDMGPLISEAALQRVEEKVAKAVSEGAQVVFGGKREQRTGYFFQPTVLSHVRQEMAIMHEEIFGPVLPITTFDTLDEVIGMANDSDYGLTSSIFTQNINVAMSAIKHLKFGETYVNRENFEAMQGFHAGWRKSGIGGADGRHGLEEYLQTHVVYMQYQ</sequence>
<dbReference type="GO" id="GO:0005829">
    <property type="term" value="C:cytosol"/>
    <property type="evidence" value="ECO:0007669"/>
    <property type="project" value="TreeGrafter"/>
</dbReference>
<evidence type="ECO:0000256" key="3">
    <source>
        <dbReference type="ARBA" id="ARBA00023002"/>
    </source>
</evidence>
<dbReference type="InterPro" id="IPR016163">
    <property type="entry name" value="Ald_DH_C"/>
</dbReference>
<keyword evidence="3 5" id="KW-0560">Oxidoreductase</keyword>
<reference evidence="7 10" key="1">
    <citation type="submission" date="2015-03" db="EMBL/GenBank/DDBJ databases">
        <authorList>
            <person name="Murphy D."/>
        </authorList>
    </citation>
    <scope>NUCLEOTIDE SEQUENCE [LARGE SCALE GENOMIC DNA]</scope>
    <source>
        <strain evidence="7 10">IP06005</strain>
    </source>
</reference>
<feature type="domain" description="Aldehyde dehydrogenase" evidence="6">
    <location>
        <begin position="15"/>
        <end position="474"/>
    </location>
</feature>
<dbReference type="InterPro" id="IPR016160">
    <property type="entry name" value="Ald_DH_CS_CYS"/>
</dbReference>
<dbReference type="OrthoDB" id="9812625at2"/>
<evidence type="ECO:0000313" key="8">
    <source>
        <dbReference type="EMBL" id="CNL21180.1"/>
    </source>
</evidence>
<dbReference type="GO" id="GO:0016052">
    <property type="term" value="P:carbohydrate catabolic process"/>
    <property type="evidence" value="ECO:0007669"/>
    <property type="project" value="UniProtKB-ARBA"/>
</dbReference>
<dbReference type="EC" id="1.2.1.22" evidence="7"/>
<feature type="active site" evidence="4">
    <location>
        <position position="250"/>
    </location>
</feature>
<dbReference type="CDD" id="cd07088">
    <property type="entry name" value="ALDH_LactADH-AldA"/>
    <property type="match status" value="1"/>
</dbReference>
<dbReference type="EMBL" id="CQEJ01000008">
    <property type="protein sequence ID" value="CNK99615.1"/>
    <property type="molecule type" value="Genomic_DNA"/>
</dbReference>
<dbReference type="FunFam" id="3.40.605.10:FF:000022">
    <property type="entry name" value="Aldehyde dehydrogenase A"/>
    <property type="match status" value="1"/>
</dbReference>
<dbReference type="NCBIfam" id="NF007497">
    <property type="entry name" value="PRK10090.1"/>
    <property type="match status" value="1"/>
</dbReference>
<protein>
    <submittedName>
        <fullName evidence="7">Succinate-semialdehyde dehydrogenase</fullName>
        <ecNumber evidence="7">1.2.1.16</ecNumber>
        <ecNumber evidence="7">1.2.1.22</ecNumber>
    </submittedName>
</protein>
<accession>A0A0T9TSF7</accession>
<evidence type="ECO:0000313" key="7">
    <source>
        <dbReference type="EMBL" id="CNK99615.1"/>
    </source>
</evidence>
<proteinExistence type="inferred from homology"/>
<evidence type="ECO:0000256" key="4">
    <source>
        <dbReference type="PROSITE-ProRule" id="PRU10007"/>
    </source>
</evidence>
<dbReference type="Proteomes" id="UP000038647">
    <property type="component" value="Unassembled WGS sequence"/>
</dbReference>
<dbReference type="AlphaFoldDB" id="A0A0T9TSF7"/>
<dbReference type="EC" id="1.2.1.16" evidence="7"/>
<dbReference type="Gene3D" id="3.40.605.10">
    <property type="entry name" value="Aldehyde Dehydrogenase, Chain A, domain 1"/>
    <property type="match status" value="1"/>
</dbReference>
<dbReference type="FunFam" id="3.40.309.10:FF:000009">
    <property type="entry name" value="Aldehyde dehydrogenase A"/>
    <property type="match status" value="1"/>
</dbReference>